<dbReference type="EMBL" id="KF540245">
    <property type="protein sequence ID" value="AIF26750.1"/>
    <property type="molecule type" value="Genomic_DNA"/>
</dbReference>
<dbReference type="AlphaFoldDB" id="A0A0H3U8B2"/>
<reference evidence="1" key="1">
    <citation type="submission" date="2013-08" db="EMBL/GenBank/DDBJ databases">
        <title>Comparison of modified E. coli strains.</title>
        <authorList>
            <person name="Juergensen J."/>
            <person name="Bonge A."/>
            <person name="Streit W.R."/>
        </authorList>
    </citation>
    <scope>NUCLEOTIDE SEQUENCE</scope>
</reference>
<sequence>MEEIMMEKSTDRLNKLESDLGIRIVVAYSLDNKVDFVYANPVEWYAGIDDENVYIHFVDTDTEYTGIEARFVFKKAAKGDRKALMFVTGKAPEEEPQPELLAEQAPGTAEHIRAELREAFLRVDSLCREVILTVPEPAPLEEEQVAETETVLKKPKLGERFRQWMDRRRKSVSDGLERLKDIRDEDV</sequence>
<name>A0A0H3U8B2_9BACT</name>
<protein>
    <submittedName>
        <fullName evidence="1">Uncharacterized protein</fullName>
    </submittedName>
</protein>
<accession>A0A0H3U8B2</accession>
<evidence type="ECO:0000313" key="1">
    <source>
        <dbReference type="EMBL" id="AIF26750.1"/>
    </source>
</evidence>
<organism evidence="1">
    <name type="scientific">uncultured bacterium fosmid pJB89E1</name>
    <dbReference type="NCBI Taxonomy" id="1478073"/>
    <lineage>
        <taxon>Bacteria</taxon>
        <taxon>environmental samples</taxon>
    </lineage>
</organism>
<proteinExistence type="predicted"/>